<accession>A0A438H3D5</accession>
<dbReference type="AlphaFoldDB" id="A0A438H3D5"/>
<reference evidence="2 3" key="1">
    <citation type="journal article" date="2018" name="PLoS Genet.">
        <title>Population sequencing reveals clonal diversity and ancestral inbreeding in the grapevine cultivar Chardonnay.</title>
        <authorList>
            <person name="Roach M.J."/>
            <person name="Johnson D.L."/>
            <person name="Bohlmann J."/>
            <person name="van Vuuren H.J."/>
            <person name="Jones S.J."/>
            <person name="Pretorius I.S."/>
            <person name="Schmidt S.A."/>
            <person name="Borneman A.R."/>
        </authorList>
    </citation>
    <scope>NUCLEOTIDE SEQUENCE [LARGE SCALE GENOMIC DNA]</scope>
    <source>
        <strain evidence="3">cv. Chardonnay</strain>
        <tissue evidence="2">Leaf</tissue>
    </source>
</reference>
<keyword evidence="1" id="KW-0732">Signal</keyword>
<evidence type="ECO:0000256" key="1">
    <source>
        <dbReference type="SAM" id="SignalP"/>
    </source>
</evidence>
<gene>
    <name evidence="2" type="ORF">CK203_040125</name>
</gene>
<evidence type="ECO:0000313" key="2">
    <source>
        <dbReference type="EMBL" id="RVW79005.1"/>
    </source>
</evidence>
<comment type="caution">
    <text evidence="2">The sequence shown here is derived from an EMBL/GenBank/DDBJ whole genome shotgun (WGS) entry which is preliminary data.</text>
</comment>
<feature type="signal peptide" evidence="1">
    <location>
        <begin position="1"/>
        <end position="33"/>
    </location>
</feature>
<evidence type="ECO:0000313" key="3">
    <source>
        <dbReference type="Proteomes" id="UP000288805"/>
    </source>
</evidence>
<dbReference type="Proteomes" id="UP000288805">
    <property type="component" value="Unassembled WGS sequence"/>
</dbReference>
<proteinExistence type="predicted"/>
<sequence length="183" mass="20410">MATFPDIHGKTLFFAFILTLLILMCFGSSSVEAQGGQLPRDEGCRASHQTNLKYGDWRLTERPCRHGLPSVVTSRIRWATLLLDGWTRDSQHTRVLDSVVVPAKRHPDRVLVGALSSYEWLSETMVMGCGPWLLVVIAYYPDVYVLPASFALPWIGEAETLFVFPWGVPDRIVAPYVSVGESG</sequence>
<dbReference type="EMBL" id="QGNW01000287">
    <property type="protein sequence ID" value="RVW79005.1"/>
    <property type="molecule type" value="Genomic_DNA"/>
</dbReference>
<feature type="chain" id="PRO_5018973690" evidence="1">
    <location>
        <begin position="34"/>
        <end position="183"/>
    </location>
</feature>
<organism evidence="2 3">
    <name type="scientific">Vitis vinifera</name>
    <name type="common">Grape</name>
    <dbReference type="NCBI Taxonomy" id="29760"/>
    <lineage>
        <taxon>Eukaryota</taxon>
        <taxon>Viridiplantae</taxon>
        <taxon>Streptophyta</taxon>
        <taxon>Embryophyta</taxon>
        <taxon>Tracheophyta</taxon>
        <taxon>Spermatophyta</taxon>
        <taxon>Magnoliopsida</taxon>
        <taxon>eudicotyledons</taxon>
        <taxon>Gunneridae</taxon>
        <taxon>Pentapetalae</taxon>
        <taxon>rosids</taxon>
        <taxon>Vitales</taxon>
        <taxon>Vitaceae</taxon>
        <taxon>Viteae</taxon>
        <taxon>Vitis</taxon>
    </lineage>
</organism>
<name>A0A438H3D5_VITVI</name>
<protein>
    <submittedName>
        <fullName evidence="2">Uncharacterized protein</fullName>
    </submittedName>
</protein>